<evidence type="ECO:0000313" key="3">
    <source>
        <dbReference type="Proteomes" id="UP000293142"/>
    </source>
</evidence>
<name>A0A4V2J3Y9_9BACL</name>
<keyword evidence="3" id="KW-1185">Reference proteome</keyword>
<organism evidence="2 3">
    <name type="scientific">Paenibacillus thalictri</name>
    <dbReference type="NCBI Taxonomy" id="2527873"/>
    <lineage>
        <taxon>Bacteria</taxon>
        <taxon>Bacillati</taxon>
        <taxon>Bacillota</taxon>
        <taxon>Bacilli</taxon>
        <taxon>Bacillales</taxon>
        <taxon>Paenibacillaceae</taxon>
        <taxon>Paenibacillus</taxon>
    </lineage>
</organism>
<feature type="region of interest" description="Disordered" evidence="1">
    <location>
        <begin position="20"/>
        <end position="43"/>
    </location>
</feature>
<sequence>MNDRQLKSLLKAVECGSFSKAEEARTQPRPAEHHQHLPKKGRHLQRFERHLRQPYCLLKSCS</sequence>
<feature type="compositionally biased region" description="Basic and acidic residues" evidence="1">
    <location>
        <begin position="20"/>
        <end position="35"/>
    </location>
</feature>
<evidence type="ECO:0000313" key="2">
    <source>
        <dbReference type="EMBL" id="TBL76320.1"/>
    </source>
</evidence>
<accession>A0A4V2J3Y9</accession>
<dbReference type="AlphaFoldDB" id="A0A4V2J3Y9"/>
<reference evidence="2 3" key="1">
    <citation type="submission" date="2019-02" db="EMBL/GenBank/DDBJ databases">
        <title>Paenibacillus sp. nov., isolated from surface-sterilized tissue of Thalictrum simplex L.</title>
        <authorList>
            <person name="Tuo L."/>
        </authorList>
    </citation>
    <scope>NUCLEOTIDE SEQUENCE [LARGE SCALE GENOMIC DNA]</scope>
    <source>
        <strain evidence="2 3">N2SHLJ1</strain>
    </source>
</reference>
<comment type="caution">
    <text evidence="2">The sequence shown here is derived from an EMBL/GenBank/DDBJ whole genome shotgun (WGS) entry which is preliminary data.</text>
</comment>
<gene>
    <name evidence="2" type="ORF">EYB31_20200</name>
</gene>
<dbReference type="EMBL" id="SIRE01000014">
    <property type="protein sequence ID" value="TBL76320.1"/>
    <property type="molecule type" value="Genomic_DNA"/>
</dbReference>
<evidence type="ECO:0000256" key="1">
    <source>
        <dbReference type="SAM" id="MobiDB-lite"/>
    </source>
</evidence>
<proteinExistence type="predicted"/>
<protein>
    <submittedName>
        <fullName evidence="2">LysR family transcriptional regulator</fullName>
    </submittedName>
</protein>
<dbReference type="RefSeq" id="WP_131015227.1">
    <property type="nucleotide sequence ID" value="NZ_SIRE01000014.1"/>
</dbReference>
<dbReference type="Proteomes" id="UP000293142">
    <property type="component" value="Unassembled WGS sequence"/>
</dbReference>